<dbReference type="AlphaFoldDB" id="A0A9W9ZH17"/>
<accession>A0A9W9ZH17</accession>
<protein>
    <submittedName>
        <fullName evidence="1">Uncharacterized protein</fullName>
    </submittedName>
</protein>
<dbReference type="EMBL" id="MU826167">
    <property type="protein sequence ID" value="KAJ7381618.1"/>
    <property type="molecule type" value="Genomic_DNA"/>
</dbReference>
<name>A0A9W9ZH17_9CNID</name>
<sequence>MATCALAAALYVLNTGPIHSRLCEAVVWGEDSSSKLGSFCCVNDVEQDGVCSQNPPAVSKND</sequence>
<reference evidence="1" key="1">
    <citation type="submission" date="2023-01" db="EMBL/GenBank/DDBJ databases">
        <title>Genome assembly of the deep-sea coral Lophelia pertusa.</title>
        <authorList>
            <person name="Herrera S."/>
            <person name="Cordes E."/>
        </authorList>
    </citation>
    <scope>NUCLEOTIDE SEQUENCE</scope>
    <source>
        <strain evidence="1">USNM1676648</strain>
        <tissue evidence="1">Polyp</tissue>
    </source>
</reference>
<organism evidence="1 2">
    <name type="scientific">Desmophyllum pertusum</name>
    <dbReference type="NCBI Taxonomy" id="174260"/>
    <lineage>
        <taxon>Eukaryota</taxon>
        <taxon>Metazoa</taxon>
        <taxon>Cnidaria</taxon>
        <taxon>Anthozoa</taxon>
        <taxon>Hexacorallia</taxon>
        <taxon>Scleractinia</taxon>
        <taxon>Caryophylliina</taxon>
        <taxon>Caryophylliidae</taxon>
        <taxon>Desmophyllum</taxon>
    </lineage>
</organism>
<evidence type="ECO:0000313" key="1">
    <source>
        <dbReference type="EMBL" id="KAJ7381618.1"/>
    </source>
</evidence>
<keyword evidence="2" id="KW-1185">Reference proteome</keyword>
<dbReference type="Proteomes" id="UP001163046">
    <property type="component" value="Unassembled WGS sequence"/>
</dbReference>
<comment type="caution">
    <text evidence="1">The sequence shown here is derived from an EMBL/GenBank/DDBJ whole genome shotgun (WGS) entry which is preliminary data.</text>
</comment>
<gene>
    <name evidence="1" type="ORF">OS493_040125</name>
</gene>
<evidence type="ECO:0000313" key="2">
    <source>
        <dbReference type="Proteomes" id="UP001163046"/>
    </source>
</evidence>
<proteinExistence type="predicted"/>